<comment type="pathway">
    <text evidence="2">Carbohydrate metabolism; hexose metabolism.</text>
</comment>
<dbReference type="GO" id="GO:0006006">
    <property type="term" value="P:glucose metabolic process"/>
    <property type="evidence" value="ECO:0007669"/>
    <property type="project" value="TreeGrafter"/>
</dbReference>
<comment type="catalytic activity">
    <reaction evidence="10">
        <text>D-fructose + ATP = D-fructose 6-phosphate + ADP + H(+)</text>
        <dbReference type="Rhea" id="RHEA:16125"/>
        <dbReference type="ChEBI" id="CHEBI:15378"/>
        <dbReference type="ChEBI" id="CHEBI:30616"/>
        <dbReference type="ChEBI" id="CHEBI:37721"/>
        <dbReference type="ChEBI" id="CHEBI:61527"/>
        <dbReference type="ChEBI" id="CHEBI:456216"/>
        <dbReference type="EC" id="2.7.1.1"/>
    </reaction>
    <physiologicalReaction direction="left-to-right" evidence="10">
        <dbReference type="Rhea" id="RHEA:16126"/>
    </physiologicalReaction>
</comment>
<dbReference type="UniPathway" id="UPA00242"/>
<dbReference type="PROSITE" id="PS51748">
    <property type="entry name" value="HEXOKINASE_2"/>
    <property type="match status" value="1"/>
</dbReference>
<evidence type="ECO:0000256" key="10">
    <source>
        <dbReference type="ARBA" id="ARBA00047905"/>
    </source>
</evidence>
<evidence type="ECO:0000256" key="6">
    <source>
        <dbReference type="ARBA" id="ARBA00022777"/>
    </source>
</evidence>
<dbReference type="InterPro" id="IPR043129">
    <property type="entry name" value="ATPase_NBD"/>
</dbReference>
<dbReference type="InterPro" id="IPR022673">
    <property type="entry name" value="Hexokinase_C"/>
</dbReference>
<organism evidence="16 18">
    <name type="scientific">Dracunculus medinensis</name>
    <name type="common">Guinea worm</name>
    <dbReference type="NCBI Taxonomy" id="318479"/>
    <lineage>
        <taxon>Eukaryota</taxon>
        <taxon>Metazoa</taxon>
        <taxon>Ecdysozoa</taxon>
        <taxon>Nematoda</taxon>
        <taxon>Chromadorea</taxon>
        <taxon>Rhabditida</taxon>
        <taxon>Spirurina</taxon>
        <taxon>Dracunculoidea</taxon>
        <taxon>Dracunculidae</taxon>
        <taxon>Dracunculus</taxon>
    </lineage>
</organism>
<evidence type="ECO:0000256" key="7">
    <source>
        <dbReference type="ARBA" id="ARBA00022840"/>
    </source>
</evidence>
<dbReference type="PRINTS" id="PR00475">
    <property type="entry name" value="HEXOKINASE"/>
</dbReference>
<dbReference type="GO" id="GO:0005829">
    <property type="term" value="C:cytosol"/>
    <property type="evidence" value="ECO:0007669"/>
    <property type="project" value="TreeGrafter"/>
</dbReference>
<protein>
    <recommendedName>
        <fullName evidence="12">Phosphotransferase</fullName>
        <ecNumber evidence="12">2.7.1.-</ecNumber>
    </recommendedName>
</protein>
<dbReference type="OrthoDB" id="419537at2759"/>
<evidence type="ECO:0000256" key="5">
    <source>
        <dbReference type="ARBA" id="ARBA00022741"/>
    </source>
</evidence>
<dbReference type="GO" id="GO:0004340">
    <property type="term" value="F:glucokinase activity"/>
    <property type="evidence" value="ECO:0007669"/>
    <property type="project" value="TreeGrafter"/>
</dbReference>
<evidence type="ECO:0000259" key="14">
    <source>
        <dbReference type="Pfam" id="PF03727"/>
    </source>
</evidence>
<proteinExistence type="inferred from homology"/>
<evidence type="ECO:0000256" key="9">
    <source>
        <dbReference type="ARBA" id="ARBA00044613"/>
    </source>
</evidence>
<keyword evidence="8 12" id="KW-0324">Glycolysis</keyword>
<keyword evidence="7 12" id="KW-0067">ATP-binding</keyword>
<dbReference type="GO" id="GO:0008865">
    <property type="term" value="F:fructokinase activity"/>
    <property type="evidence" value="ECO:0007669"/>
    <property type="project" value="TreeGrafter"/>
</dbReference>
<comment type="similarity">
    <text evidence="3 12">Belongs to the hexokinase family.</text>
</comment>
<evidence type="ECO:0000256" key="1">
    <source>
        <dbReference type="ARBA" id="ARBA00004888"/>
    </source>
</evidence>
<evidence type="ECO:0000256" key="11">
    <source>
        <dbReference type="ARBA" id="ARBA00048160"/>
    </source>
</evidence>
<evidence type="ECO:0000256" key="8">
    <source>
        <dbReference type="ARBA" id="ARBA00023152"/>
    </source>
</evidence>
<dbReference type="Gene3D" id="3.30.420.40">
    <property type="match status" value="1"/>
</dbReference>
<dbReference type="Proteomes" id="UP000038040">
    <property type="component" value="Unplaced"/>
</dbReference>
<dbReference type="PANTHER" id="PTHR19443:SF77">
    <property type="entry name" value="PHOSPHOTRANSFERASE"/>
    <property type="match status" value="1"/>
</dbReference>
<dbReference type="UniPathway" id="UPA00109">
    <property type="reaction ID" value="UER00180"/>
</dbReference>
<dbReference type="CDD" id="cd24019">
    <property type="entry name" value="ASKHA_NBD_HK_meta"/>
    <property type="match status" value="1"/>
</dbReference>
<comment type="catalytic activity">
    <reaction evidence="9">
        <text>a D-hexose + ATP = a D-hexose 6-phosphate + ADP + H(+)</text>
        <dbReference type="Rhea" id="RHEA:22740"/>
        <dbReference type="ChEBI" id="CHEBI:4194"/>
        <dbReference type="ChEBI" id="CHEBI:15378"/>
        <dbReference type="ChEBI" id="CHEBI:30616"/>
        <dbReference type="ChEBI" id="CHEBI:229467"/>
        <dbReference type="ChEBI" id="CHEBI:456216"/>
        <dbReference type="EC" id="2.7.1.1"/>
    </reaction>
    <physiologicalReaction direction="left-to-right" evidence="9">
        <dbReference type="Rhea" id="RHEA:22741"/>
    </physiologicalReaction>
</comment>
<feature type="domain" description="Hexokinase N-terminal" evidence="13">
    <location>
        <begin position="24"/>
        <end position="218"/>
    </location>
</feature>
<dbReference type="Pfam" id="PF00349">
    <property type="entry name" value="Hexokinase_1"/>
    <property type="match status" value="1"/>
</dbReference>
<dbReference type="Proteomes" id="UP000274756">
    <property type="component" value="Unassembled WGS sequence"/>
</dbReference>
<dbReference type="GO" id="GO:0006096">
    <property type="term" value="P:glycolytic process"/>
    <property type="evidence" value="ECO:0007669"/>
    <property type="project" value="UniProtKB-UniPathway"/>
</dbReference>
<dbReference type="PANTHER" id="PTHR19443">
    <property type="entry name" value="HEXOKINASE"/>
    <property type="match status" value="1"/>
</dbReference>
<reference evidence="15 17" key="2">
    <citation type="submission" date="2018-11" db="EMBL/GenBank/DDBJ databases">
        <authorList>
            <consortium name="Pathogen Informatics"/>
        </authorList>
    </citation>
    <scope>NUCLEOTIDE SEQUENCE [LARGE SCALE GENOMIC DNA]</scope>
</reference>
<keyword evidence="5 12" id="KW-0547">Nucleotide-binding</keyword>
<dbReference type="WBParaSite" id="DME_0000294901-mRNA-1">
    <property type="protein sequence ID" value="DME_0000294901-mRNA-1"/>
    <property type="gene ID" value="DME_0000294901"/>
</dbReference>
<dbReference type="GO" id="GO:0005536">
    <property type="term" value="F:D-glucose binding"/>
    <property type="evidence" value="ECO:0007669"/>
    <property type="project" value="InterPro"/>
</dbReference>
<evidence type="ECO:0000313" key="16">
    <source>
        <dbReference type="Proteomes" id="UP000038040"/>
    </source>
</evidence>
<accession>A0A0N4U7I6</accession>
<keyword evidence="17" id="KW-1185">Reference proteome</keyword>
<evidence type="ECO:0000313" key="18">
    <source>
        <dbReference type="WBParaSite" id="DME_0000294901-mRNA-1"/>
    </source>
</evidence>
<gene>
    <name evidence="15" type="ORF">DME_LOCUS178</name>
</gene>
<sequence length="508" mass="56283">MFGLIVTANAIREWFSKSKEIYQLESVMAEFQLSNDTLRRMMAKMSADMDAGLAGGIEKSTLAMLPSFVPELPNGTEEGKFLAMDLGGTNLRVMVMDIKPGHEPVTEQFNSRIPNWAMHGTGEQLFDFIVKCLADFLIERGIDQSNLPLGFTFSYPCDQRSLCYARLIRWTKGFNVSGVLNEDVVALLEKSIEKHGGIKVRVVALINDTVGTIVAAAYEAGSECHIGAIIGTGTNASYIEDTSKIKYGLSKSLTPYPYKQMIIDIEWGGFADNHEADYILTQYDRIVDSRAEHPNVNTFDKLVAGKCMGELVRVVLEKLVRCGVLFKGKESDVLFTPDTFPTKYISEILNDEGGSYANTRQIMDELAIDEYSFSDMLLLREVCCVVSRRSANLAAAAIACALNRIRKPNMIVGIDGSTYKYHPFFDLWVTDKIKELIDPSLKFKVIQTGDGSGKGAALIAAVISRLEKAKKASNDIKLNQKLEESNQNDEVTGSHIRLNVSNFHDKTG</sequence>
<dbReference type="Pfam" id="PF03727">
    <property type="entry name" value="Hexokinase_2"/>
    <property type="match status" value="1"/>
</dbReference>
<dbReference type="InterPro" id="IPR022672">
    <property type="entry name" value="Hexokinase_N"/>
</dbReference>
<evidence type="ECO:0000256" key="2">
    <source>
        <dbReference type="ARBA" id="ARBA00005028"/>
    </source>
</evidence>
<evidence type="ECO:0000256" key="4">
    <source>
        <dbReference type="ARBA" id="ARBA00022679"/>
    </source>
</evidence>
<dbReference type="InterPro" id="IPR001312">
    <property type="entry name" value="Hexokinase"/>
</dbReference>
<evidence type="ECO:0000313" key="15">
    <source>
        <dbReference type="EMBL" id="VDN50205.1"/>
    </source>
</evidence>
<dbReference type="SUPFAM" id="SSF53067">
    <property type="entry name" value="Actin-like ATPase domain"/>
    <property type="match status" value="2"/>
</dbReference>
<reference evidence="18" key="1">
    <citation type="submission" date="2017-02" db="UniProtKB">
        <authorList>
            <consortium name="WormBaseParasite"/>
        </authorList>
    </citation>
    <scope>IDENTIFICATION</scope>
</reference>
<evidence type="ECO:0000256" key="3">
    <source>
        <dbReference type="ARBA" id="ARBA00009225"/>
    </source>
</evidence>
<keyword evidence="4 12" id="KW-0808">Transferase</keyword>
<dbReference type="EMBL" id="UYYG01000001">
    <property type="protein sequence ID" value="VDN50205.1"/>
    <property type="molecule type" value="Genomic_DNA"/>
</dbReference>
<comment type="catalytic activity">
    <reaction evidence="11">
        <text>D-glucose + ATP = D-glucose 6-phosphate + ADP + H(+)</text>
        <dbReference type="Rhea" id="RHEA:17825"/>
        <dbReference type="ChEBI" id="CHEBI:4167"/>
        <dbReference type="ChEBI" id="CHEBI:15378"/>
        <dbReference type="ChEBI" id="CHEBI:30616"/>
        <dbReference type="ChEBI" id="CHEBI:61548"/>
        <dbReference type="ChEBI" id="CHEBI:456216"/>
        <dbReference type="EC" id="2.7.1.1"/>
    </reaction>
    <physiologicalReaction direction="left-to-right" evidence="11">
        <dbReference type="Rhea" id="RHEA:17826"/>
    </physiologicalReaction>
</comment>
<name>A0A0N4U7I6_DRAME</name>
<evidence type="ECO:0000313" key="17">
    <source>
        <dbReference type="Proteomes" id="UP000274756"/>
    </source>
</evidence>
<dbReference type="FunFam" id="3.30.420.40:FF:000209">
    <property type="entry name" value="Phosphotransferase"/>
    <property type="match status" value="1"/>
</dbReference>
<keyword evidence="6 12" id="KW-0418">Kinase</keyword>
<evidence type="ECO:0000256" key="12">
    <source>
        <dbReference type="RuleBase" id="RU362007"/>
    </source>
</evidence>
<feature type="domain" description="Hexokinase C-terminal" evidence="14">
    <location>
        <begin position="226"/>
        <end position="462"/>
    </location>
</feature>
<comment type="pathway">
    <text evidence="1">Carbohydrate degradation; glycolysis; D-glyceraldehyde 3-phosphate and glycerone phosphate from D-glucose: step 1/4.</text>
</comment>
<dbReference type="GO" id="GO:0005739">
    <property type="term" value="C:mitochondrion"/>
    <property type="evidence" value="ECO:0007669"/>
    <property type="project" value="TreeGrafter"/>
</dbReference>
<dbReference type="GO" id="GO:0005524">
    <property type="term" value="F:ATP binding"/>
    <property type="evidence" value="ECO:0007669"/>
    <property type="project" value="UniProtKB-UniRule"/>
</dbReference>
<dbReference type="STRING" id="318479.A0A0N4U7I6"/>
<dbReference type="EC" id="2.7.1.-" evidence="12"/>
<dbReference type="Gene3D" id="3.40.367.20">
    <property type="match status" value="1"/>
</dbReference>
<dbReference type="AlphaFoldDB" id="A0A0N4U7I6"/>
<dbReference type="FunFam" id="3.40.367.20:FF:000005">
    <property type="entry name" value="Phosphotransferase"/>
    <property type="match status" value="1"/>
</dbReference>
<dbReference type="GO" id="GO:0001678">
    <property type="term" value="P:intracellular glucose homeostasis"/>
    <property type="evidence" value="ECO:0007669"/>
    <property type="project" value="InterPro"/>
</dbReference>
<evidence type="ECO:0000259" key="13">
    <source>
        <dbReference type="Pfam" id="PF00349"/>
    </source>
</evidence>